<keyword evidence="3" id="KW-1185">Reference proteome</keyword>
<dbReference type="EMBL" id="REGN01000817">
    <property type="protein sequence ID" value="RNA38825.1"/>
    <property type="molecule type" value="Genomic_DNA"/>
</dbReference>
<reference evidence="2 3" key="1">
    <citation type="journal article" date="2018" name="Sci. Rep.">
        <title>Genomic signatures of local adaptation to the degree of environmental predictability in rotifers.</title>
        <authorList>
            <person name="Franch-Gras L."/>
            <person name="Hahn C."/>
            <person name="Garcia-Roger E.M."/>
            <person name="Carmona M.J."/>
            <person name="Serra M."/>
            <person name="Gomez A."/>
        </authorList>
    </citation>
    <scope>NUCLEOTIDE SEQUENCE [LARGE SCALE GENOMIC DNA]</scope>
    <source>
        <strain evidence="2">HYR1</strain>
    </source>
</reference>
<evidence type="ECO:0000313" key="2">
    <source>
        <dbReference type="EMBL" id="RNA38825.1"/>
    </source>
</evidence>
<comment type="caution">
    <text evidence="2">The sequence shown here is derived from an EMBL/GenBank/DDBJ whole genome shotgun (WGS) entry which is preliminary data.</text>
</comment>
<feature type="chain" id="PRO_5017939178" evidence="1">
    <location>
        <begin position="20"/>
        <end position="108"/>
    </location>
</feature>
<evidence type="ECO:0000256" key="1">
    <source>
        <dbReference type="SAM" id="SignalP"/>
    </source>
</evidence>
<organism evidence="2 3">
    <name type="scientific">Brachionus plicatilis</name>
    <name type="common">Marine rotifer</name>
    <name type="synonym">Brachionus muelleri</name>
    <dbReference type="NCBI Taxonomy" id="10195"/>
    <lineage>
        <taxon>Eukaryota</taxon>
        <taxon>Metazoa</taxon>
        <taxon>Spiralia</taxon>
        <taxon>Gnathifera</taxon>
        <taxon>Rotifera</taxon>
        <taxon>Eurotatoria</taxon>
        <taxon>Monogononta</taxon>
        <taxon>Pseudotrocha</taxon>
        <taxon>Ploima</taxon>
        <taxon>Brachionidae</taxon>
        <taxon>Brachionus</taxon>
    </lineage>
</organism>
<name>A0A3M7ST02_BRAPC</name>
<protein>
    <submittedName>
        <fullName evidence="2">Uncharacterized protein</fullName>
    </submittedName>
</protein>
<dbReference type="AlphaFoldDB" id="A0A3M7ST02"/>
<sequence length="108" mass="12128">MKLDLFCIFLLISCSSANSDDENSGTNEAENGRKLVLNALNVLLFGEPEQQAYQDLFLDTSKGLLEQTDGGNDMITLDDLIRIFVQSVIILSTSRRPDLIPEDFYYCN</sequence>
<accession>A0A3M7ST02</accession>
<gene>
    <name evidence="2" type="ORF">BpHYR1_023233</name>
</gene>
<proteinExistence type="predicted"/>
<keyword evidence="1" id="KW-0732">Signal</keyword>
<feature type="signal peptide" evidence="1">
    <location>
        <begin position="1"/>
        <end position="19"/>
    </location>
</feature>
<evidence type="ECO:0000313" key="3">
    <source>
        <dbReference type="Proteomes" id="UP000276133"/>
    </source>
</evidence>
<dbReference type="Proteomes" id="UP000276133">
    <property type="component" value="Unassembled WGS sequence"/>
</dbReference>